<proteinExistence type="inferred from homology"/>
<keyword evidence="4 7" id="KW-0573">Peptidoglycan synthesis</keyword>
<dbReference type="GO" id="GO:0009252">
    <property type="term" value="P:peptidoglycan biosynthetic process"/>
    <property type="evidence" value="ECO:0007669"/>
    <property type="project" value="UniProtKB-UniRule"/>
</dbReference>
<dbReference type="GO" id="GO:0008360">
    <property type="term" value="P:regulation of cell shape"/>
    <property type="evidence" value="ECO:0007669"/>
    <property type="project" value="UniProtKB-KW"/>
</dbReference>
<dbReference type="InterPro" id="IPR018187">
    <property type="entry name" value="Asp/Glu_racemase_AS_1"/>
</dbReference>
<evidence type="ECO:0000256" key="2">
    <source>
        <dbReference type="ARBA" id="ARBA00013090"/>
    </source>
</evidence>
<dbReference type="UniPathway" id="UPA00219"/>
<dbReference type="PROSITE" id="PS00923">
    <property type="entry name" value="ASP_GLU_RACEMASE_1"/>
    <property type="match status" value="1"/>
</dbReference>
<gene>
    <name evidence="7 8" type="primary">murI</name>
    <name evidence="8" type="ORF">THIARS_90237</name>
</gene>
<name>A0A238D9V0_THIDL</name>
<keyword evidence="9" id="KW-1185">Reference proteome</keyword>
<evidence type="ECO:0000256" key="6">
    <source>
        <dbReference type="ARBA" id="ARBA00023316"/>
    </source>
</evidence>
<keyword evidence="6 7" id="KW-0961">Cell wall biogenesis/degradation</keyword>
<keyword evidence="5 7" id="KW-0413">Isomerase</keyword>
<reference evidence="8 9" key="1">
    <citation type="submission" date="2016-06" db="EMBL/GenBank/DDBJ databases">
        <authorList>
            <person name="Kjaerup R.B."/>
            <person name="Dalgaard T.S."/>
            <person name="Juul-Madsen H.R."/>
        </authorList>
    </citation>
    <scope>NUCLEOTIDE SEQUENCE [LARGE SCALE GENOMIC DNA]</scope>
    <source>
        <strain evidence="8 9">DSM 16361</strain>
    </source>
</reference>
<comment type="similarity">
    <text evidence="7">Belongs to the aspartate/glutamate racemases family.</text>
</comment>
<evidence type="ECO:0000313" key="8">
    <source>
        <dbReference type="EMBL" id="SBP90087.1"/>
    </source>
</evidence>
<evidence type="ECO:0000256" key="3">
    <source>
        <dbReference type="ARBA" id="ARBA00022960"/>
    </source>
</evidence>
<dbReference type="InterPro" id="IPR001920">
    <property type="entry name" value="Asp/Glu_race"/>
</dbReference>
<evidence type="ECO:0000256" key="1">
    <source>
        <dbReference type="ARBA" id="ARBA00001602"/>
    </source>
</evidence>
<dbReference type="Gene3D" id="3.40.50.1860">
    <property type="match status" value="2"/>
</dbReference>
<dbReference type="NCBIfam" id="TIGR00067">
    <property type="entry name" value="glut_race"/>
    <property type="match status" value="1"/>
</dbReference>
<feature type="active site" description="Proton donor/acceptor" evidence="7">
    <location>
        <position position="85"/>
    </location>
</feature>
<dbReference type="AlphaFoldDB" id="A0A238D9V0"/>
<dbReference type="PANTHER" id="PTHR21198">
    <property type="entry name" value="GLUTAMATE RACEMASE"/>
    <property type="match status" value="1"/>
</dbReference>
<feature type="binding site" evidence="7">
    <location>
        <begin position="54"/>
        <end position="55"/>
    </location>
    <ligand>
        <name>substrate</name>
    </ligand>
</feature>
<dbReference type="Pfam" id="PF01177">
    <property type="entry name" value="Asp_Glu_race"/>
    <property type="match status" value="1"/>
</dbReference>
<organism evidence="8 9">
    <name type="scientific">Thiomonas delicata</name>
    <name type="common">Thiomonas cuprina</name>
    <dbReference type="NCBI Taxonomy" id="364030"/>
    <lineage>
        <taxon>Bacteria</taxon>
        <taxon>Pseudomonadati</taxon>
        <taxon>Pseudomonadota</taxon>
        <taxon>Betaproteobacteria</taxon>
        <taxon>Burkholderiales</taxon>
        <taxon>Thiomonas</taxon>
    </lineage>
</organism>
<feature type="binding site" evidence="7">
    <location>
        <begin position="22"/>
        <end position="23"/>
    </location>
    <ligand>
        <name>substrate</name>
    </ligand>
</feature>
<comment type="function">
    <text evidence="7">Provides the (R)-glutamate required for cell wall biosynthesis.</text>
</comment>
<feature type="binding site" evidence="7">
    <location>
        <begin position="86"/>
        <end position="87"/>
    </location>
    <ligand>
        <name>substrate</name>
    </ligand>
</feature>
<dbReference type="InterPro" id="IPR015942">
    <property type="entry name" value="Asp/Glu/hydantoin_racemase"/>
</dbReference>
<evidence type="ECO:0000256" key="5">
    <source>
        <dbReference type="ARBA" id="ARBA00023235"/>
    </source>
</evidence>
<evidence type="ECO:0000313" key="9">
    <source>
        <dbReference type="Proteomes" id="UP000214566"/>
    </source>
</evidence>
<dbReference type="InterPro" id="IPR033134">
    <property type="entry name" value="Asp/Glu_racemase_AS_2"/>
</dbReference>
<dbReference type="GO" id="GO:0071555">
    <property type="term" value="P:cell wall organization"/>
    <property type="evidence" value="ECO:0007669"/>
    <property type="project" value="UniProtKB-KW"/>
</dbReference>
<feature type="active site" description="Proton donor/acceptor" evidence="7">
    <location>
        <position position="196"/>
    </location>
</feature>
<evidence type="ECO:0000256" key="7">
    <source>
        <dbReference type="HAMAP-Rule" id="MF_00258"/>
    </source>
</evidence>
<accession>A0A238D9V0</accession>
<comment type="catalytic activity">
    <reaction evidence="1 7">
        <text>L-glutamate = D-glutamate</text>
        <dbReference type="Rhea" id="RHEA:12813"/>
        <dbReference type="ChEBI" id="CHEBI:29985"/>
        <dbReference type="ChEBI" id="CHEBI:29986"/>
        <dbReference type="EC" id="5.1.1.3"/>
    </reaction>
</comment>
<dbReference type="PROSITE" id="PS00924">
    <property type="entry name" value="ASP_GLU_RACEMASE_2"/>
    <property type="match status" value="1"/>
</dbReference>
<sequence length="285" mass="29495">MHQRASAPDMMPPPACCVGVFDSGVGGLTVLTALRRRLPHTRLLYAADSAYAPYGERDASYVIDRSRRLAQFLLSQGAQAIVVACNTATALAIAELRRQWPLIPFVGIEPAIKPALAASAGRPVGVLATPATLSSAKFQALVLSLNPQGDLLLQPCPGLAEAIETLGPDAPGTRGLIARFCAPLREAGCSTVVLGCTHYPLVAEAIREALGAAGAGACLLDPADAVAAQTGRIVASLQTPAARRDAQQGPELIAWTNGQPAALRRVAAACGLDGMPVRTLPAMLE</sequence>
<dbReference type="GO" id="GO:0008881">
    <property type="term" value="F:glutamate racemase activity"/>
    <property type="evidence" value="ECO:0007669"/>
    <property type="project" value="UniProtKB-UniRule"/>
</dbReference>
<dbReference type="PANTHER" id="PTHR21198:SF2">
    <property type="entry name" value="GLUTAMATE RACEMASE"/>
    <property type="match status" value="1"/>
</dbReference>
<comment type="pathway">
    <text evidence="7">Cell wall biogenesis; peptidoglycan biosynthesis.</text>
</comment>
<dbReference type="EMBL" id="FLMQ01000058">
    <property type="protein sequence ID" value="SBP90087.1"/>
    <property type="molecule type" value="Genomic_DNA"/>
</dbReference>
<dbReference type="Proteomes" id="UP000214566">
    <property type="component" value="Unassembled WGS sequence"/>
</dbReference>
<dbReference type="RefSeq" id="WP_245845974.1">
    <property type="nucleotide sequence ID" value="NZ_LT592171.1"/>
</dbReference>
<protein>
    <recommendedName>
        <fullName evidence="2 7">Glutamate racemase</fullName>
        <ecNumber evidence="2 7">5.1.1.3</ecNumber>
    </recommendedName>
</protein>
<dbReference type="EC" id="5.1.1.3" evidence="2 7"/>
<evidence type="ECO:0000256" key="4">
    <source>
        <dbReference type="ARBA" id="ARBA00022984"/>
    </source>
</evidence>
<feature type="binding site" evidence="7">
    <location>
        <begin position="197"/>
        <end position="198"/>
    </location>
    <ligand>
        <name>substrate</name>
    </ligand>
</feature>
<keyword evidence="3 7" id="KW-0133">Cell shape</keyword>
<dbReference type="HAMAP" id="MF_00258">
    <property type="entry name" value="Glu_racemase"/>
    <property type="match status" value="1"/>
</dbReference>
<dbReference type="InterPro" id="IPR004391">
    <property type="entry name" value="Glu_race"/>
</dbReference>
<dbReference type="SUPFAM" id="SSF53681">
    <property type="entry name" value="Aspartate/glutamate racemase"/>
    <property type="match status" value="2"/>
</dbReference>